<evidence type="ECO:0000256" key="5">
    <source>
        <dbReference type="ARBA" id="ARBA00022729"/>
    </source>
</evidence>
<dbReference type="GO" id="GO:0004650">
    <property type="term" value="F:polygalacturonase activity"/>
    <property type="evidence" value="ECO:0007669"/>
    <property type="project" value="UniProtKB-EC"/>
</dbReference>
<comment type="caution">
    <text evidence="18">The sequence shown here is derived from an EMBL/GenBank/DDBJ whole genome shotgun (WGS) entry which is preliminary data.</text>
</comment>
<feature type="region of interest" description="Disordered" evidence="16">
    <location>
        <begin position="425"/>
        <end position="452"/>
    </location>
</feature>
<dbReference type="InterPro" id="IPR011050">
    <property type="entry name" value="Pectin_lyase_fold/virulence"/>
</dbReference>
<reference evidence="18 19" key="1">
    <citation type="submission" date="2016-09" db="EMBL/GenBank/DDBJ databases">
        <title>Aspergillus awamori IFM 58123T.</title>
        <authorList>
            <person name="Kusuya Y."/>
            <person name="Shimizu M."/>
            <person name="Takahashi H."/>
            <person name="Yaguchi T."/>
        </authorList>
    </citation>
    <scope>NUCLEOTIDE SEQUENCE [LARGE SCALE GENOMIC DNA]</scope>
    <source>
        <strain evidence="18 19">IFM 58123</strain>
    </source>
</reference>
<evidence type="ECO:0000256" key="10">
    <source>
        <dbReference type="ARBA" id="ARBA00023295"/>
    </source>
</evidence>
<evidence type="ECO:0000313" key="19">
    <source>
        <dbReference type="Proteomes" id="UP000286921"/>
    </source>
</evidence>
<evidence type="ECO:0000256" key="9">
    <source>
        <dbReference type="ARBA" id="ARBA00023157"/>
    </source>
</evidence>
<dbReference type="InterPro" id="IPR021858">
    <property type="entry name" value="Fun_TF"/>
</dbReference>
<keyword evidence="6" id="KW-0677">Repeat</keyword>
<evidence type="ECO:0000256" key="16">
    <source>
        <dbReference type="SAM" id="MobiDB-lite"/>
    </source>
</evidence>
<dbReference type="SMART" id="SM00710">
    <property type="entry name" value="PbH1"/>
    <property type="match status" value="6"/>
</dbReference>
<evidence type="ECO:0000256" key="13">
    <source>
        <dbReference type="ARBA" id="ARBA00037707"/>
    </source>
</evidence>
<dbReference type="SUPFAM" id="SSF51126">
    <property type="entry name" value="Pectin lyase-like"/>
    <property type="match status" value="1"/>
</dbReference>
<accession>A0A401L037</accession>
<comment type="subcellular location">
    <subcellularLocation>
        <location evidence="1">Secreted</location>
    </subcellularLocation>
</comment>
<dbReference type="GO" id="GO:0005576">
    <property type="term" value="C:extracellular region"/>
    <property type="evidence" value="ECO:0007669"/>
    <property type="project" value="UniProtKB-SubCell"/>
</dbReference>
<comment type="catalytic activity">
    <reaction evidence="12">
        <text>(1,4-alpha-D-galacturonosyl)n+m + H2O = (1,4-alpha-D-galacturonosyl)n + (1,4-alpha-D-galacturonosyl)m.</text>
        <dbReference type="EC" id="3.2.1.15"/>
    </reaction>
</comment>
<dbReference type="FunFam" id="2.160.20.10:FF:000002">
    <property type="entry name" value="Endopolygalacturonase D"/>
    <property type="match status" value="1"/>
</dbReference>
<gene>
    <name evidence="18" type="ORF">AAWM_07821</name>
</gene>
<name>A0A401L037_ASPAW</name>
<keyword evidence="4" id="KW-0964">Secreted</keyword>
<dbReference type="InterPro" id="IPR012334">
    <property type="entry name" value="Pectin_lyas_fold"/>
</dbReference>
<keyword evidence="7 15" id="KW-0378">Hydrolase</keyword>
<evidence type="ECO:0000256" key="1">
    <source>
        <dbReference type="ARBA" id="ARBA00004613"/>
    </source>
</evidence>
<feature type="signal peptide" evidence="17">
    <location>
        <begin position="1"/>
        <end position="19"/>
    </location>
</feature>
<dbReference type="InterPro" id="IPR050434">
    <property type="entry name" value="Glycosyl_hydrlase_28"/>
</dbReference>
<evidence type="ECO:0000256" key="15">
    <source>
        <dbReference type="RuleBase" id="RU361169"/>
    </source>
</evidence>
<dbReference type="STRING" id="105351.A0A401L037"/>
<comment type="function">
    <text evidence="13">Involved in maceration and soft-rotting of plant tissue. Hydrolyzes the 1,4-alpha glycosidic bonds of de-esterified pectate in the smooth region of the plant cell wall.</text>
</comment>
<dbReference type="Gene3D" id="2.160.20.10">
    <property type="entry name" value="Single-stranded right-handed beta-helix, Pectin lyase-like"/>
    <property type="match status" value="1"/>
</dbReference>
<keyword evidence="10 15" id="KW-0326">Glycosidase</keyword>
<dbReference type="PROSITE" id="PS00502">
    <property type="entry name" value="POLYGALACTURONASE"/>
    <property type="match status" value="1"/>
</dbReference>
<feature type="chain" id="PRO_5019443456" description="endo-polygalacturonase" evidence="17">
    <location>
        <begin position="20"/>
        <end position="956"/>
    </location>
</feature>
<evidence type="ECO:0000256" key="11">
    <source>
        <dbReference type="ARBA" id="ARBA00023316"/>
    </source>
</evidence>
<feature type="active site" evidence="14">
    <location>
        <position position="229"/>
    </location>
</feature>
<evidence type="ECO:0000256" key="6">
    <source>
        <dbReference type="ARBA" id="ARBA00022737"/>
    </source>
</evidence>
<dbReference type="EMBL" id="BDHI01000021">
    <property type="protein sequence ID" value="GCB24936.1"/>
    <property type="molecule type" value="Genomic_DNA"/>
</dbReference>
<dbReference type="Pfam" id="PF11951">
    <property type="entry name" value="Fungal_trans_2"/>
    <property type="match status" value="1"/>
</dbReference>
<proteinExistence type="inferred from homology"/>
<keyword evidence="5 17" id="KW-0732">Signal</keyword>
<dbReference type="PANTHER" id="PTHR31884:SF13">
    <property type="entry name" value="ENDOPOLYGALACTURONASE B"/>
    <property type="match status" value="1"/>
</dbReference>
<dbReference type="PANTHER" id="PTHR31884">
    <property type="entry name" value="POLYGALACTURONASE"/>
    <property type="match status" value="1"/>
</dbReference>
<keyword evidence="19" id="KW-1185">Reference proteome</keyword>
<feature type="compositionally biased region" description="Polar residues" evidence="16">
    <location>
        <begin position="394"/>
        <end position="405"/>
    </location>
</feature>
<dbReference type="InterPro" id="IPR006626">
    <property type="entry name" value="PbH1"/>
</dbReference>
<dbReference type="Pfam" id="PF00295">
    <property type="entry name" value="Glyco_hydro_28"/>
    <property type="match status" value="1"/>
</dbReference>
<dbReference type="InterPro" id="IPR000743">
    <property type="entry name" value="Glyco_hydro_28"/>
</dbReference>
<evidence type="ECO:0000256" key="8">
    <source>
        <dbReference type="ARBA" id="ARBA00023145"/>
    </source>
</evidence>
<evidence type="ECO:0000256" key="12">
    <source>
        <dbReference type="ARBA" id="ARBA00034074"/>
    </source>
</evidence>
<comment type="similarity">
    <text evidence="2 15">Belongs to the glycosyl hydrolase 28 family.</text>
</comment>
<protein>
    <recommendedName>
        <fullName evidence="3">endo-polygalacturonase</fullName>
        <ecNumber evidence="3">3.2.1.15</ecNumber>
    </recommendedName>
</protein>
<keyword evidence="8" id="KW-0865">Zymogen</keyword>
<dbReference type="GO" id="GO:0045490">
    <property type="term" value="P:pectin catabolic process"/>
    <property type="evidence" value="ECO:0007669"/>
    <property type="project" value="UniProtKB-ARBA"/>
</dbReference>
<evidence type="ECO:0000256" key="17">
    <source>
        <dbReference type="SAM" id="SignalP"/>
    </source>
</evidence>
<organism evidence="18 19">
    <name type="scientific">Aspergillus awamori</name>
    <name type="common">Black koji mold</name>
    <dbReference type="NCBI Taxonomy" id="105351"/>
    <lineage>
        <taxon>Eukaryota</taxon>
        <taxon>Fungi</taxon>
        <taxon>Dikarya</taxon>
        <taxon>Ascomycota</taxon>
        <taxon>Pezizomycotina</taxon>
        <taxon>Eurotiomycetes</taxon>
        <taxon>Eurotiomycetidae</taxon>
        <taxon>Eurotiales</taxon>
        <taxon>Aspergillaceae</taxon>
        <taxon>Aspergillus</taxon>
    </lineage>
</organism>
<feature type="region of interest" description="Disordered" evidence="16">
    <location>
        <begin position="385"/>
        <end position="409"/>
    </location>
</feature>
<keyword evidence="9" id="KW-1015">Disulfide bond</keyword>
<evidence type="ECO:0000256" key="7">
    <source>
        <dbReference type="ARBA" id="ARBA00022801"/>
    </source>
</evidence>
<evidence type="ECO:0000256" key="3">
    <source>
        <dbReference type="ARBA" id="ARBA00012736"/>
    </source>
</evidence>
<sequence length="956" mass="104401">MPSAKPLFCLATLAGAALAAPAPSRVSDFTKRSTCTFTDAATASESKTSCSDIVLKDITVPAGETLNLKDLNDGTTVTFEGTTTWEYEEWDGPLLRISGKDITVTQSSDAVLDGNGAKWWDGEGTNGGKTKPKFFYAHDLDDSKISGLYIKNTPVQAISVESDNLVIEDVTIDNSDGDSEGGHNTDGFDISESTYITITGATVKNQDDCVAINSGENIYFSGGTCSGGHGLSIGSVGGRDDNTVKNVTFIDSTVSDSENGVRIKTVYDATGTVEDITYSNIQLSGISDYGIVIEQDYENGDPTGTPSNGVTISDVTLEDITGSVDSDAVEIYILCGDGSCSDWTMSGIDITGGETSSDCENVPSGASCDHLRLSTPERAALLEIEKGRKGPATDLQSDNQKSSLEPSAPIIIDDTAEVIRYYREPSDGFSPYSSDPLRDESPLPNETYPGVPRTEDAQLTLNIASYDPVRANANARRSLVNEVTIESLLSPAQSGSLSDIGENRLRQDDPVQVRQLVDSPSSYALPFSLGLAASRNASWLPEPSMPITSEESAHLFSLYLYETGTWCETTDSERHFTLSSVHQMLASKSFLASAIALASRQRDAVQDQQRSLTLELYQYTIQLLLRQDPDEASAAVLATCTLLCVYEMMASCVWEWRRHLKGCASLLHSRKWNGSCSGIVKSCFWAFARIDVWAAFISCKRLLIPTDSWVDNSSISWVAANGTLDDYCNLAILVFARIVNLLADAQLCHRDSDSVYYSSVKNLWDELQEWWRLRPKEVCPLLRETPMGTNPFPAVIFSRSSSICGNTFYHAGSILLLQSGCLRRRVETSDSIMLMAQFKWQNPVWHARELGGISVSNISHPNWVNQLQPLYIAGTAFSENHVSFFQSTTGRDQSTRVSSRLEVPWGCPVPPVAADISEKYASEKIALLKQLARIESETGWKTSDRASELRNLWGFR</sequence>
<evidence type="ECO:0000256" key="14">
    <source>
        <dbReference type="PROSITE-ProRule" id="PRU10052"/>
    </source>
</evidence>
<evidence type="ECO:0000256" key="4">
    <source>
        <dbReference type="ARBA" id="ARBA00022525"/>
    </source>
</evidence>
<dbReference type="Proteomes" id="UP000286921">
    <property type="component" value="Unassembled WGS sequence"/>
</dbReference>
<dbReference type="EC" id="3.2.1.15" evidence="3"/>
<dbReference type="AlphaFoldDB" id="A0A401L037"/>
<keyword evidence="11" id="KW-0961">Cell wall biogenesis/degradation</keyword>
<evidence type="ECO:0000313" key="18">
    <source>
        <dbReference type="EMBL" id="GCB24936.1"/>
    </source>
</evidence>
<evidence type="ECO:0000256" key="2">
    <source>
        <dbReference type="ARBA" id="ARBA00008834"/>
    </source>
</evidence>
<dbReference type="GO" id="GO:0071555">
    <property type="term" value="P:cell wall organization"/>
    <property type="evidence" value="ECO:0007669"/>
    <property type="project" value="UniProtKB-KW"/>
</dbReference>